<proteinExistence type="predicted"/>
<dbReference type="AlphaFoldDB" id="D4M0L5"/>
<dbReference type="EMBL" id="FP929055">
    <property type="protein sequence ID" value="CBL27575.1"/>
    <property type="molecule type" value="Genomic_DNA"/>
</dbReference>
<dbReference type="Proteomes" id="UP000008956">
    <property type="component" value="Chromosome"/>
</dbReference>
<evidence type="ECO:0008006" key="3">
    <source>
        <dbReference type="Google" id="ProtNLM"/>
    </source>
</evidence>
<gene>
    <name evidence="1" type="ORF">RTO_31950</name>
</gene>
<evidence type="ECO:0000313" key="2">
    <source>
        <dbReference type="Proteomes" id="UP000008956"/>
    </source>
</evidence>
<dbReference type="HOGENOM" id="CLU_173913_3_1_9"/>
<reference evidence="1 2" key="1">
    <citation type="submission" date="2010-03" db="EMBL/GenBank/DDBJ databases">
        <title>The genome sequence of Ruminococcus torques L2-14.</title>
        <authorList>
            <consortium name="metaHIT consortium -- http://www.metahit.eu/"/>
            <person name="Pajon A."/>
            <person name="Turner K."/>
            <person name="Parkhill J."/>
            <person name="Duncan S."/>
            <person name="Flint H."/>
        </authorList>
    </citation>
    <scope>NUCLEOTIDE SEQUENCE [LARGE SCALE GENOMIC DNA]</scope>
    <source>
        <strain evidence="1 2">L2-14</strain>
    </source>
</reference>
<dbReference type="RefSeq" id="WP_015530109.1">
    <property type="nucleotide sequence ID" value="NC_021015.1"/>
</dbReference>
<dbReference type="PATRIC" id="fig|657313.3.peg.3080"/>
<sequence>MYKTDVFISAEEIKEIVGISKSKAYSLIQELNAELKEKGYLTVTGRVSRKYFEERFYGLLEKE</sequence>
<dbReference type="KEGG" id="rto:RTO_31950"/>
<evidence type="ECO:0000313" key="1">
    <source>
        <dbReference type="EMBL" id="CBL27575.1"/>
    </source>
</evidence>
<reference evidence="1 2" key="2">
    <citation type="submission" date="2010-03" db="EMBL/GenBank/DDBJ databases">
        <authorList>
            <person name="Pajon A."/>
        </authorList>
    </citation>
    <scope>NUCLEOTIDE SEQUENCE [LARGE SCALE GENOMIC DNA]</scope>
    <source>
        <strain evidence="1 2">L2-14</strain>
    </source>
</reference>
<accession>D4M0L5</accession>
<protein>
    <recommendedName>
        <fullName evidence="3">ICEBs1 excisionase</fullName>
    </recommendedName>
</protein>
<name>D4M0L5_9FIRM</name>
<organism evidence="1 2">
    <name type="scientific">[Ruminococcus] torques L2-14</name>
    <dbReference type="NCBI Taxonomy" id="657313"/>
    <lineage>
        <taxon>Bacteria</taxon>
        <taxon>Bacillati</taxon>
        <taxon>Bacillota</taxon>
        <taxon>Clostridia</taxon>
        <taxon>Lachnospirales</taxon>
        <taxon>Lachnospiraceae</taxon>
        <taxon>Mediterraneibacter</taxon>
    </lineage>
</organism>